<feature type="region of interest" description="Disordered" evidence="10">
    <location>
        <begin position="290"/>
        <end position="319"/>
    </location>
</feature>
<dbReference type="GO" id="GO:1903833">
    <property type="term" value="P:positive regulation of cellular response to amino acid starvation"/>
    <property type="evidence" value="ECO:0007669"/>
    <property type="project" value="EnsemblFungi"/>
</dbReference>
<dbReference type="InterPro" id="IPR042528">
    <property type="entry name" value="elF-2B_alpha_N"/>
</dbReference>
<dbReference type="InterPro" id="IPR000649">
    <property type="entry name" value="IF-2B-related"/>
</dbReference>
<dbReference type="SUPFAM" id="SSF100950">
    <property type="entry name" value="NagB/RpiA/CoA transferase-like"/>
    <property type="match status" value="1"/>
</dbReference>
<dbReference type="Gene3D" id="3.40.50.10470">
    <property type="entry name" value="Translation initiation factor eif-2b, domain 2"/>
    <property type="match status" value="1"/>
</dbReference>
<dbReference type="VEuPathDB" id="FungiDB:EMCG_02919"/>
<evidence type="ECO:0000256" key="4">
    <source>
        <dbReference type="ARBA" id="ARBA00022540"/>
    </source>
</evidence>
<keyword evidence="3" id="KW-0963">Cytoplasm</keyword>
<comment type="subcellular location">
    <subcellularLocation>
        <location evidence="1">Cytoplasm</location>
        <location evidence="1">Cytosol</location>
    </subcellularLocation>
</comment>
<feature type="compositionally biased region" description="Polar residues" evidence="10">
    <location>
        <begin position="294"/>
        <end position="306"/>
    </location>
</feature>
<dbReference type="OrthoDB" id="10249309at2759"/>
<evidence type="ECO:0000256" key="9">
    <source>
        <dbReference type="RuleBase" id="RU003814"/>
    </source>
</evidence>
<evidence type="ECO:0000313" key="11">
    <source>
        <dbReference type="EMBL" id="KKZ62708.1"/>
    </source>
</evidence>
<dbReference type="GO" id="GO:1904262">
    <property type="term" value="P:negative regulation of TORC1 signaling"/>
    <property type="evidence" value="ECO:0007669"/>
    <property type="project" value="EnsemblFungi"/>
</dbReference>
<dbReference type="Gene3D" id="1.20.120.1070">
    <property type="entry name" value="Translation initiation factor eIF-2B, N-terminal domain"/>
    <property type="match status" value="1"/>
</dbReference>
<keyword evidence="5" id="KW-0648">Protein biosynthesis</keyword>
<dbReference type="InterPro" id="IPR042529">
    <property type="entry name" value="IF_2B-like_C"/>
</dbReference>
<dbReference type="Proteomes" id="UP000034164">
    <property type="component" value="Unassembled WGS sequence"/>
</dbReference>
<dbReference type="EMBL" id="LCZI01001050">
    <property type="protein sequence ID" value="KKZ62708.1"/>
    <property type="molecule type" value="Genomic_DNA"/>
</dbReference>
<evidence type="ECO:0000256" key="1">
    <source>
        <dbReference type="ARBA" id="ARBA00004514"/>
    </source>
</evidence>
<dbReference type="AlphaFoldDB" id="A0A0G2HX82"/>
<name>A0A0G2HX82_9EURO</name>
<dbReference type="GO" id="GO:0005851">
    <property type="term" value="C:eukaryotic translation initiation factor 2B complex"/>
    <property type="evidence" value="ECO:0007669"/>
    <property type="project" value="EnsemblFungi"/>
</dbReference>
<dbReference type="PANTHER" id="PTHR45860">
    <property type="entry name" value="TRANSLATION INITIATION FACTOR EIF-2B SUBUNIT ALPHA"/>
    <property type="match status" value="1"/>
</dbReference>
<evidence type="ECO:0000256" key="2">
    <source>
        <dbReference type="ARBA" id="ARBA00007251"/>
    </source>
</evidence>
<gene>
    <name evidence="11" type="ORF">EMCG_02919</name>
</gene>
<comment type="similarity">
    <text evidence="2 9">Belongs to the eIF-2B alpha/beta/delta subunits family.</text>
</comment>
<evidence type="ECO:0000256" key="10">
    <source>
        <dbReference type="SAM" id="MobiDB-lite"/>
    </source>
</evidence>
<evidence type="ECO:0000256" key="6">
    <source>
        <dbReference type="ARBA" id="ARBA00044208"/>
    </source>
</evidence>
<dbReference type="Pfam" id="PF01008">
    <property type="entry name" value="IF-2B"/>
    <property type="match status" value="1"/>
</dbReference>
<dbReference type="GO" id="GO:0045948">
    <property type="term" value="P:positive regulation of translational initiation"/>
    <property type="evidence" value="ECO:0007669"/>
    <property type="project" value="EnsemblFungi"/>
</dbReference>
<dbReference type="PANTHER" id="PTHR45860:SF1">
    <property type="entry name" value="TRANSLATION INITIATION FACTOR EIF-2B SUBUNIT ALPHA"/>
    <property type="match status" value="1"/>
</dbReference>
<dbReference type="FunFam" id="1.20.120.1070:FF:000002">
    <property type="entry name" value="Translation initiation factor eIF-2B subunit alpha"/>
    <property type="match status" value="1"/>
</dbReference>
<dbReference type="GO" id="GO:0002183">
    <property type="term" value="P:cytoplasmic translational initiation"/>
    <property type="evidence" value="ECO:0007669"/>
    <property type="project" value="EnsemblFungi"/>
</dbReference>
<evidence type="ECO:0000256" key="5">
    <source>
        <dbReference type="ARBA" id="ARBA00022917"/>
    </source>
</evidence>
<dbReference type="InterPro" id="IPR037171">
    <property type="entry name" value="NagB/RpiA_transferase-like"/>
</dbReference>
<dbReference type="GO" id="GO:0005829">
    <property type="term" value="C:cytosol"/>
    <property type="evidence" value="ECO:0007669"/>
    <property type="project" value="UniProtKB-SubCell"/>
</dbReference>
<dbReference type="GO" id="GO:0003743">
    <property type="term" value="F:translation initiation factor activity"/>
    <property type="evidence" value="ECO:0007669"/>
    <property type="project" value="UniProtKB-KW"/>
</dbReference>
<evidence type="ECO:0000256" key="3">
    <source>
        <dbReference type="ARBA" id="ARBA00022490"/>
    </source>
</evidence>
<comment type="caution">
    <text evidence="11">The sequence shown here is derived from an EMBL/GenBank/DDBJ whole genome shotgun (WGS) entry which is preliminary data.</text>
</comment>
<keyword evidence="4 11" id="KW-0396">Initiation factor</keyword>
<comment type="subunit">
    <text evidence="8">Component of the translation initiation factor 2B (eIF2B) complex which is a heterodecamer of two sets of five different subunits: alpha, beta, gamma, delta and epsilon. Subunits alpha, beta and delta comprise a regulatory subcomplex and subunits epsilon and gamma comprise a catalytic subcomplex. Within the complex, the hexameric regulatory complex resides at the center, with the two heterodimeric catalytic subcomplexes bound on opposite sides.</text>
</comment>
<evidence type="ECO:0000313" key="12">
    <source>
        <dbReference type="Proteomes" id="UP000034164"/>
    </source>
</evidence>
<reference evidence="12" key="1">
    <citation type="journal article" date="2015" name="PLoS Genet.">
        <title>The dynamic genome and transcriptome of the human fungal pathogen Blastomyces and close relative Emmonsia.</title>
        <authorList>
            <person name="Munoz J.F."/>
            <person name="Gauthier G.M."/>
            <person name="Desjardins C.A."/>
            <person name="Gallo J.E."/>
            <person name="Holder J."/>
            <person name="Sullivan T.D."/>
            <person name="Marty A.J."/>
            <person name="Carmen J.C."/>
            <person name="Chen Z."/>
            <person name="Ding L."/>
            <person name="Gujja S."/>
            <person name="Magrini V."/>
            <person name="Misas E."/>
            <person name="Mitreva M."/>
            <person name="Priest M."/>
            <person name="Saif S."/>
            <person name="Whiston E.A."/>
            <person name="Young S."/>
            <person name="Zeng Q."/>
            <person name="Goldman W.E."/>
            <person name="Mardis E.R."/>
            <person name="Taylor J.W."/>
            <person name="McEwen J.G."/>
            <person name="Clay O.K."/>
            <person name="Klein B.S."/>
            <person name="Cuomo C.A."/>
        </authorList>
    </citation>
    <scope>NUCLEOTIDE SEQUENCE [LARGE SCALE GENOMIC DNA]</scope>
    <source>
        <strain evidence="12">UAMH 3008</strain>
    </source>
</reference>
<dbReference type="GO" id="GO:0005085">
    <property type="term" value="F:guanyl-nucleotide exchange factor activity"/>
    <property type="evidence" value="ECO:0007669"/>
    <property type="project" value="EnsemblFungi"/>
</dbReference>
<dbReference type="InterPro" id="IPR051501">
    <property type="entry name" value="eIF2B_alpha/beta/delta"/>
</dbReference>
<sequence>MSSEDSSKPFDIVATYNDLLRSDPDLTMPIAAIEALVLLLTHSPSSTISETLDLLETHTAHLKRSIANPIALSAGTDLFQRYLITTLQRPGQLGPAGDFNAIRAHLLANGRLFIKRAKESRDIIAAFGRGFVRDGTTVLTNGGSRVVSALLRKAAQEQKETGAPAARFRVIYVVSNGHNINGNGNNNSSGSDLEGMDTVTALRSTGIPVATISESAVAYALGMVDMVIVGAEGVVENGGIISRLGTYQIGLLAKAEGKPFYVVAESHKFVRLYPLGQYDLPINQKVVDFKTDQSSEPTSKTTNDQSESQHPEHATKEQSNHLNALLSGQTLAPIENRRPIRRDAVDFTPPHLISALITEGGVLTPSAVSEELIKIWF</sequence>
<evidence type="ECO:0000256" key="7">
    <source>
        <dbReference type="ARBA" id="ARBA00044236"/>
    </source>
</evidence>
<protein>
    <recommendedName>
        <fullName evidence="6">Translation initiation factor eIF2B subunit alpha</fullName>
    </recommendedName>
    <alternativeName>
        <fullName evidence="7">eIF2B GDP-GTP exchange factor subunit alpha</fullName>
    </alternativeName>
</protein>
<accession>A0A0G2HX82</accession>
<proteinExistence type="inferred from homology"/>
<feature type="compositionally biased region" description="Basic and acidic residues" evidence="10">
    <location>
        <begin position="307"/>
        <end position="319"/>
    </location>
</feature>
<organism evidence="11 12">
    <name type="scientific">[Emmonsia] crescens</name>
    <dbReference type="NCBI Taxonomy" id="73230"/>
    <lineage>
        <taxon>Eukaryota</taxon>
        <taxon>Fungi</taxon>
        <taxon>Dikarya</taxon>
        <taxon>Ascomycota</taxon>
        <taxon>Pezizomycotina</taxon>
        <taxon>Eurotiomycetes</taxon>
        <taxon>Eurotiomycetidae</taxon>
        <taxon>Onygenales</taxon>
        <taxon>Ajellomycetaceae</taxon>
        <taxon>Emergomyces</taxon>
    </lineage>
</organism>
<evidence type="ECO:0000256" key="8">
    <source>
        <dbReference type="ARBA" id="ARBA00046432"/>
    </source>
</evidence>
<dbReference type="GO" id="GO:1900036">
    <property type="term" value="P:positive regulation of cellular response to heat"/>
    <property type="evidence" value="ECO:0007669"/>
    <property type="project" value="EnsemblFungi"/>
</dbReference>